<reference evidence="2" key="1">
    <citation type="journal article" date="2022" name="bioRxiv">
        <title>Sequencing and chromosome-scale assembly of the giantPleurodeles waltlgenome.</title>
        <authorList>
            <person name="Brown T."/>
            <person name="Elewa A."/>
            <person name="Iarovenko S."/>
            <person name="Subramanian E."/>
            <person name="Araus A.J."/>
            <person name="Petzold A."/>
            <person name="Susuki M."/>
            <person name="Suzuki K.-i.T."/>
            <person name="Hayashi T."/>
            <person name="Toyoda A."/>
            <person name="Oliveira C."/>
            <person name="Osipova E."/>
            <person name="Leigh N.D."/>
            <person name="Simon A."/>
            <person name="Yun M.H."/>
        </authorList>
    </citation>
    <scope>NUCLEOTIDE SEQUENCE</scope>
    <source>
        <strain evidence="2">20211129_DDA</strain>
        <tissue evidence="2">Liver</tissue>
    </source>
</reference>
<evidence type="ECO:0000313" key="2">
    <source>
        <dbReference type="EMBL" id="KAJ1105501.1"/>
    </source>
</evidence>
<keyword evidence="3" id="KW-1185">Reference proteome</keyword>
<dbReference type="AlphaFoldDB" id="A0AAV7MP08"/>
<feature type="compositionally biased region" description="Low complexity" evidence="1">
    <location>
        <begin position="1"/>
        <end position="10"/>
    </location>
</feature>
<feature type="compositionally biased region" description="Pro residues" evidence="1">
    <location>
        <begin position="11"/>
        <end position="23"/>
    </location>
</feature>
<feature type="non-terminal residue" evidence="2">
    <location>
        <position position="74"/>
    </location>
</feature>
<organism evidence="2 3">
    <name type="scientific">Pleurodeles waltl</name>
    <name type="common">Iberian ribbed newt</name>
    <dbReference type="NCBI Taxonomy" id="8319"/>
    <lineage>
        <taxon>Eukaryota</taxon>
        <taxon>Metazoa</taxon>
        <taxon>Chordata</taxon>
        <taxon>Craniata</taxon>
        <taxon>Vertebrata</taxon>
        <taxon>Euteleostomi</taxon>
        <taxon>Amphibia</taxon>
        <taxon>Batrachia</taxon>
        <taxon>Caudata</taxon>
        <taxon>Salamandroidea</taxon>
        <taxon>Salamandridae</taxon>
        <taxon>Pleurodelinae</taxon>
        <taxon>Pleurodeles</taxon>
    </lineage>
</organism>
<evidence type="ECO:0000256" key="1">
    <source>
        <dbReference type="SAM" id="MobiDB-lite"/>
    </source>
</evidence>
<name>A0AAV7MP08_PLEWA</name>
<accession>A0AAV7MP08</accession>
<protein>
    <submittedName>
        <fullName evidence="2">Uncharacterized protein</fullName>
    </submittedName>
</protein>
<evidence type="ECO:0000313" key="3">
    <source>
        <dbReference type="Proteomes" id="UP001066276"/>
    </source>
</evidence>
<feature type="compositionally biased region" description="Low complexity" evidence="1">
    <location>
        <begin position="50"/>
        <end position="74"/>
    </location>
</feature>
<dbReference type="EMBL" id="JANPWB010000013">
    <property type="protein sequence ID" value="KAJ1105501.1"/>
    <property type="molecule type" value="Genomic_DNA"/>
</dbReference>
<feature type="region of interest" description="Disordered" evidence="1">
    <location>
        <begin position="1"/>
        <end position="74"/>
    </location>
</feature>
<proteinExistence type="predicted"/>
<comment type="caution">
    <text evidence="2">The sequence shown here is derived from an EMBL/GenBank/DDBJ whole genome shotgun (WGS) entry which is preliminary data.</text>
</comment>
<sequence>ESPSSSRTPSTSPPPPKTPPSPPNTCTSRSTPTPGPHSEELSSTDPLDHAPSSATPSLTSSPRTPLPRRTTSSS</sequence>
<gene>
    <name evidence="2" type="ORF">NDU88_002907</name>
</gene>
<dbReference type="Proteomes" id="UP001066276">
    <property type="component" value="Chromosome 9"/>
</dbReference>
<feature type="non-terminal residue" evidence="2">
    <location>
        <position position="1"/>
    </location>
</feature>